<organism evidence="4 5">
    <name type="scientific">Streptomyces corynorhini</name>
    <dbReference type="NCBI Taxonomy" id="2282652"/>
    <lineage>
        <taxon>Bacteria</taxon>
        <taxon>Bacillati</taxon>
        <taxon>Actinomycetota</taxon>
        <taxon>Actinomycetes</taxon>
        <taxon>Kitasatosporales</taxon>
        <taxon>Streptomycetaceae</taxon>
        <taxon>Streptomyces</taxon>
    </lineage>
</organism>
<evidence type="ECO:0000256" key="1">
    <source>
        <dbReference type="SAM" id="MobiDB-lite"/>
    </source>
</evidence>
<reference evidence="4 5" key="1">
    <citation type="submission" date="2018-07" db="EMBL/GenBank/DDBJ databases">
        <title>Streptomyces species from bats.</title>
        <authorList>
            <person name="Dunlap C."/>
        </authorList>
    </citation>
    <scope>NUCLEOTIDE SEQUENCE [LARGE SCALE GENOMIC DNA]</scope>
    <source>
        <strain evidence="4 5">AC230</strain>
    </source>
</reference>
<feature type="transmembrane region" description="Helical" evidence="2">
    <location>
        <begin position="229"/>
        <end position="250"/>
    </location>
</feature>
<proteinExistence type="predicted"/>
<evidence type="ECO:0000259" key="3">
    <source>
        <dbReference type="Pfam" id="PF25231"/>
    </source>
</evidence>
<keyword evidence="2" id="KW-1133">Transmembrane helix</keyword>
<feature type="transmembrane region" description="Helical" evidence="2">
    <location>
        <begin position="334"/>
        <end position="360"/>
    </location>
</feature>
<comment type="caution">
    <text evidence="4">The sequence shown here is derived from an EMBL/GenBank/DDBJ whole genome shotgun (WGS) entry which is preliminary data.</text>
</comment>
<dbReference type="PANTHER" id="PTHR33133:SF1">
    <property type="entry name" value="EXPRESSED PROTEIN-RELATED"/>
    <property type="match status" value="1"/>
</dbReference>
<feature type="region of interest" description="Disordered" evidence="1">
    <location>
        <begin position="1"/>
        <end position="30"/>
    </location>
</feature>
<dbReference type="EMBL" id="QQNA01000210">
    <property type="protein sequence ID" value="RDG35599.1"/>
    <property type="molecule type" value="Genomic_DNA"/>
</dbReference>
<evidence type="ECO:0000256" key="2">
    <source>
        <dbReference type="SAM" id="Phobius"/>
    </source>
</evidence>
<dbReference type="AlphaFoldDB" id="A0A370B5F8"/>
<accession>A0A370B5F8</accession>
<dbReference type="PANTHER" id="PTHR33133">
    <property type="entry name" value="OS08G0107100 PROTEIN-RELATED"/>
    <property type="match status" value="1"/>
</dbReference>
<gene>
    <name evidence="4" type="ORF">DVH02_24545</name>
</gene>
<dbReference type="OrthoDB" id="121140at2"/>
<feature type="domain" description="DUF7847" evidence="3">
    <location>
        <begin position="87"/>
        <end position="358"/>
    </location>
</feature>
<evidence type="ECO:0000313" key="5">
    <source>
        <dbReference type="Proteomes" id="UP000253741"/>
    </source>
</evidence>
<dbReference type="RefSeq" id="WP_114626010.1">
    <property type="nucleotide sequence ID" value="NZ_QQNA01000210.1"/>
</dbReference>
<keyword evidence="2" id="KW-0472">Membrane</keyword>
<feature type="compositionally biased region" description="Gly residues" evidence="1">
    <location>
        <begin position="7"/>
        <end position="17"/>
    </location>
</feature>
<dbReference type="Pfam" id="PF25231">
    <property type="entry name" value="DUF7847"/>
    <property type="match status" value="1"/>
</dbReference>
<feature type="transmembrane region" description="Helical" evidence="2">
    <location>
        <begin position="129"/>
        <end position="149"/>
    </location>
</feature>
<sequence>MAQDGTGQNGAGQGDTGHGGDRPYGSWPYGNGPHGWGGWGGGGGWTPPPSPPKPGVIPLAPLRTSDILNGAFSTISRHWKQLLGTALAVYAAAALLMAGAALVAYAAVGDHLRTIFGDRGDTEPPWAEIRPVVIAFVCFWLFGMVLLLISNTAIQAACPAVVRQAVLGRPITIGQVARTAGSRLASVLGASFLTFLTALPPLALFVLGCVGLLFVPSGADDWPFEGPRWLLPVGFLGALALVPLSTWLWIRFSLAPAVAVIESSGPITALRRSAELVRGAWWRIFGVSLLGTLLAGMAGALIQQIVNVVGMTGGQLSLTTDGSVIRPSQLLTFLAGYLVVALVAGVISQVVTATFPQLVLNLLYVDQRLRNENLGPTLAHAAGL</sequence>
<evidence type="ECO:0000313" key="4">
    <source>
        <dbReference type="EMBL" id="RDG35599.1"/>
    </source>
</evidence>
<feature type="transmembrane region" description="Helical" evidence="2">
    <location>
        <begin position="192"/>
        <end position="217"/>
    </location>
</feature>
<name>A0A370B5F8_9ACTN</name>
<protein>
    <recommendedName>
        <fullName evidence="3">DUF7847 domain-containing protein</fullName>
    </recommendedName>
</protein>
<dbReference type="Proteomes" id="UP000253741">
    <property type="component" value="Unassembled WGS sequence"/>
</dbReference>
<feature type="transmembrane region" description="Helical" evidence="2">
    <location>
        <begin position="280"/>
        <end position="302"/>
    </location>
</feature>
<dbReference type="InterPro" id="IPR057169">
    <property type="entry name" value="DUF7847"/>
</dbReference>
<keyword evidence="2" id="KW-0812">Transmembrane</keyword>
<feature type="transmembrane region" description="Helical" evidence="2">
    <location>
        <begin position="87"/>
        <end position="109"/>
    </location>
</feature>
<keyword evidence="5" id="KW-1185">Reference proteome</keyword>